<dbReference type="Proteomes" id="UP000325161">
    <property type="component" value="Chromosome"/>
</dbReference>
<evidence type="ECO:0008006" key="7">
    <source>
        <dbReference type="Google" id="ProtNLM"/>
    </source>
</evidence>
<feature type="coiled-coil region" evidence="4">
    <location>
        <begin position="264"/>
        <end position="291"/>
    </location>
</feature>
<evidence type="ECO:0000256" key="4">
    <source>
        <dbReference type="SAM" id="Coils"/>
    </source>
</evidence>
<proteinExistence type="predicted"/>
<sequence length="520" mass="55851">MQRGTLLALAFSVSACAPFSEYMDRVDGSAKQRTDHMAEQRERFVKALSDPKAREAAQEVDQPWVAGVIVPLAREVTLPSALRAEVDTALMFEGGGVDLLQMAERIMLATGIPVRVRPDALLPLSGFLPRLAGNDSAQSTTLAATDTVSLPSGAHPLPRLLDLIANRLGVYWRHVDGSIEFYRVETRTFDVRALNLKSTASVALGRRSGGDQGAFESSAATRLDTQGQDSLAAVRAKLDPMLTRAGNVVANTDASNLIVVTDTREALDRVAAFLERENRALTRRVRLLFERVEVMVRDNTEQGIDWNVLAGRFALLAPGSSVGAAAASVGYRAENGSSAAVRALSELGTVVHHSAVPLQGLNRRPMTHAVRTTFSYVDQVQSTTVASASGTTTAPTVSQKEETVGSFLTIVPDAQDDGQILLSVSYDNTVAQPLKTLSFGSGASEIKLQQKTVDGIGTVQQLQVRPGQPVVVSGFERDQTQYDRRTLDRGAPILLGGSGTSTRERFFTLLILTAQPEEGL</sequence>
<dbReference type="EMBL" id="CP043046">
    <property type="protein sequence ID" value="QEI09433.1"/>
    <property type="molecule type" value="Genomic_DNA"/>
</dbReference>
<keyword evidence="4" id="KW-0175">Coiled coil</keyword>
<dbReference type="GO" id="GO:0016020">
    <property type="term" value="C:membrane"/>
    <property type="evidence" value="ECO:0007669"/>
    <property type="project" value="UniProtKB-SubCell"/>
</dbReference>
<evidence type="ECO:0000313" key="6">
    <source>
        <dbReference type="Proteomes" id="UP000325161"/>
    </source>
</evidence>
<reference evidence="5 6" key="1">
    <citation type="submission" date="2019-08" db="EMBL/GenBank/DDBJ databases">
        <title>Amphibian skin-associated Pigmentiphaga: genome sequence and occurrence across geography and hosts.</title>
        <authorList>
            <person name="Bletz M.C."/>
            <person name="Bunk B."/>
            <person name="Sproeer C."/>
            <person name="Biwer P."/>
            <person name="Reiter S."/>
            <person name="Rabemananjara F.C.E."/>
            <person name="Schulz S."/>
            <person name="Overmann J."/>
            <person name="Vences M."/>
        </authorList>
    </citation>
    <scope>NUCLEOTIDE SEQUENCE [LARGE SCALE GENOMIC DNA]</scope>
    <source>
        <strain evidence="5 6">Mada1488</strain>
    </source>
</reference>
<keyword evidence="3" id="KW-0472">Membrane</keyword>
<dbReference type="InterPro" id="IPR050810">
    <property type="entry name" value="Bact_Secretion_Sys_Channel"/>
</dbReference>
<keyword evidence="2" id="KW-0732">Signal</keyword>
<evidence type="ECO:0000256" key="1">
    <source>
        <dbReference type="ARBA" id="ARBA00004370"/>
    </source>
</evidence>
<protein>
    <recommendedName>
        <fullName evidence="7">PilN family type IVB pilus formation outer membrane protein</fullName>
    </recommendedName>
</protein>
<dbReference type="PANTHER" id="PTHR30332">
    <property type="entry name" value="PROBABLE GENERAL SECRETION PATHWAY PROTEIN D"/>
    <property type="match status" value="1"/>
</dbReference>
<name>A0A5C0B6L7_9BURK</name>
<comment type="subcellular location">
    <subcellularLocation>
        <location evidence="1">Membrane</location>
    </subcellularLocation>
</comment>
<dbReference type="OrthoDB" id="8869029at2"/>
<dbReference type="PANTHER" id="PTHR30332:SF24">
    <property type="entry name" value="SECRETIN GSPD-RELATED"/>
    <property type="match status" value="1"/>
</dbReference>
<evidence type="ECO:0000256" key="2">
    <source>
        <dbReference type="ARBA" id="ARBA00022729"/>
    </source>
</evidence>
<accession>A0A5C0B6L7</accession>
<keyword evidence="6" id="KW-1185">Reference proteome</keyword>
<dbReference type="AlphaFoldDB" id="A0A5C0B6L7"/>
<organism evidence="5 6">
    <name type="scientific">Pigmentiphaga aceris</name>
    <dbReference type="NCBI Taxonomy" id="1940612"/>
    <lineage>
        <taxon>Bacteria</taxon>
        <taxon>Pseudomonadati</taxon>
        <taxon>Pseudomonadota</taxon>
        <taxon>Betaproteobacteria</taxon>
        <taxon>Burkholderiales</taxon>
        <taxon>Alcaligenaceae</taxon>
        <taxon>Pigmentiphaga</taxon>
    </lineage>
</organism>
<dbReference type="PROSITE" id="PS51257">
    <property type="entry name" value="PROKAR_LIPOPROTEIN"/>
    <property type="match status" value="1"/>
</dbReference>
<evidence type="ECO:0000313" key="5">
    <source>
        <dbReference type="EMBL" id="QEI09433.1"/>
    </source>
</evidence>
<dbReference type="KEGG" id="pacr:FXN63_19180"/>
<evidence type="ECO:0000256" key="3">
    <source>
        <dbReference type="ARBA" id="ARBA00023136"/>
    </source>
</evidence>
<gene>
    <name evidence="5" type="ORF">FXN63_19180</name>
</gene>